<reference evidence="3" key="1">
    <citation type="submission" date="2005-09" db="EMBL/GenBank/DDBJ databases">
        <authorList>
            <person name="Mural R.J."/>
            <person name="Li P.W."/>
            <person name="Adams M.D."/>
            <person name="Amanatides P.G."/>
            <person name="Baden-Tillson H."/>
            <person name="Barnstead M."/>
            <person name="Chin S.H."/>
            <person name="Dew I."/>
            <person name="Evans C.A."/>
            <person name="Ferriera S."/>
            <person name="Flanigan M."/>
            <person name="Fosler C."/>
            <person name="Glodek A."/>
            <person name="Gu Z."/>
            <person name="Holt R.A."/>
            <person name="Jennings D."/>
            <person name="Kraft C.L."/>
            <person name="Lu F."/>
            <person name="Nguyen T."/>
            <person name="Nusskern D.R."/>
            <person name="Pfannkoch C.M."/>
            <person name="Sitter C."/>
            <person name="Sutton G.G."/>
            <person name="Venter J.C."/>
            <person name="Wang Z."/>
            <person name="Woodage T."/>
            <person name="Zheng X.H."/>
            <person name="Zhong F."/>
        </authorList>
    </citation>
    <scope>NUCLEOTIDE SEQUENCE [LARGE SCALE GENOMIC DNA]</scope>
    <source>
        <strain>BN</strain>
        <strain evidence="3">Sprague-Dawley</strain>
    </source>
</reference>
<organism evidence="2 3">
    <name type="scientific">Rattus norvegicus</name>
    <name type="common">Rat</name>
    <dbReference type="NCBI Taxonomy" id="10116"/>
    <lineage>
        <taxon>Eukaryota</taxon>
        <taxon>Metazoa</taxon>
        <taxon>Chordata</taxon>
        <taxon>Craniata</taxon>
        <taxon>Vertebrata</taxon>
        <taxon>Euteleostomi</taxon>
        <taxon>Mammalia</taxon>
        <taxon>Eutheria</taxon>
        <taxon>Euarchontoglires</taxon>
        <taxon>Glires</taxon>
        <taxon>Rodentia</taxon>
        <taxon>Myomorpha</taxon>
        <taxon>Muroidea</taxon>
        <taxon>Muridae</taxon>
        <taxon>Murinae</taxon>
        <taxon>Rattus</taxon>
    </lineage>
</organism>
<evidence type="ECO:0000256" key="1">
    <source>
        <dbReference type="SAM" id="MobiDB-lite"/>
    </source>
</evidence>
<dbReference type="AlphaFoldDB" id="A6JKS9"/>
<gene>
    <name evidence="2" type="ORF">rCG_60826</name>
</gene>
<evidence type="ECO:0000313" key="2">
    <source>
        <dbReference type="EMBL" id="EDL97295.1"/>
    </source>
</evidence>
<evidence type="ECO:0000313" key="3">
    <source>
        <dbReference type="Proteomes" id="UP000234681"/>
    </source>
</evidence>
<feature type="non-terminal residue" evidence="2">
    <location>
        <position position="120"/>
    </location>
</feature>
<name>A6JKS9_RAT</name>
<proteinExistence type="predicted"/>
<sequence length="120" mass="12847">MLGRQLARRVAAPPPGCPAPPVRRARSTWRRPVGGGDGAGRRCAFPSRGPTFPPNFPPGGAVPGSRVEETPTRAQSRVPGRRSARDPTVWPAPALRPQWARGAPILSRVTLDPVIHEALK</sequence>
<feature type="compositionally biased region" description="Pro residues" evidence="1">
    <location>
        <begin position="12"/>
        <end position="21"/>
    </location>
</feature>
<feature type="region of interest" description="Disordered" evidence="1">
    <location>
        <begin position="1"/>
        <end position="90"/>
    </location>
</feature>
<dbReference type="EMBL" id="CH473988">
    <property type="protein sequence ID" value="EDL97295.1"/>
    <property type="molecule type" value="Genomic_DNA"/>
</dbReference>
<accession>A6JKS9</accession>
<protein>
    <submittedName>
        <fullName evidence="2">RCG60826</fullName>
    </submittedName>
</protein>
<dbReference type="Proteomes" id="UP000234681">
    <property type="component" value="Chromosome 20"/>
</dbReference>